<reference evidence="8" key="1">
    <citation type="submission" date="2023-03" db="UniProtKB">
        <authorList>
            <consortium name="EnsemblPlants"/>
        </authorList>
    </citation>
    <scope>IDENTIFICATION</scope>
</reference>
<proteinExistence type="inferred from homology"/>
<feature type="zinc finger region" description="FLZ-type" evidence="6">
    <location>
        <begin position="100"/>
        <end position="144"/>
    </location>
</feature>
<keyword evidence="5" id="KW-0863">Zinc-finger</keyword>
<dbReference type="GO" id="GO:0005737">
    <property type="term" value="C:cytoplasm"/>
    <property type="evidence" value="ECO:0007669"/>
    <property type="project" value="UniProtKB-SubCell"/>
</dbReference>
<dbReference type="AlphaFoldDB" id="A0A9I9DS34"/>
<evidence type="ECO:0000256" key="4">
    <source>
        <dbReference type="ARBA" id="ARBA00022723"/>
    </source>
</evidence>
<dbReference type="PANTHER" id="PTHR33059">
    <property type="entry name" value="FCS-LIKE ZINC FINGER 5"/>
    <property type="match status" value="1"/>
</dbReference>
<evidence type="ECO:0000313" key="8">
    <source>
        <dbReference type="EnsemblPlants" id="MELO3C022791.2.1"/>
    </source>
</evidence>
<comment type="subcellular location">
    <subcellularLocation>
        <location evidence="1">Cytoplasm</location>
    </subcellularLocation>
</comment>
<dbReference type="GO" id="GO:0008270">
    <property type="term" value="F:zinc ion binding"/>
    <property type="evidence" value="ECO:0007669"/>
    <property type="project" value="UniProtKB-KW"/>
</dbReference>
<dbReference type="PANTHER" id="PTHR33059:SF4">
    <property type="entry name" value="FCS-LIKE ZINC FINGER 5"/>
    <property type="match status" value="1"/>
</dbReference>
<evidence type="ECO:0000259" key="7">
    <source>
        <dbReference type="PROSITE" id="PS51795"/>
    </source>
</evidence>
<dbReference type="InterPro" id="IPR007650">
    <property type="entry name" value="Zf-FLZ_dom"/>
</dbReference>
<feature type="domain" description="FLZ-type" evidence="7">
    <location>
        <begin position="100"/>
        <end position="144"/>
    </location>
</feature>
<name>A0A9I9DS34_CUCME</name>
<dbReference type="Gramene" id="MELO3C022791.2.1">
    <property type="protein sequence ID" value="MELO3C022791.2.1"/>
    <property type="gene ID" value="MELO3C022791.2"/>
</dbReference>
<evidence type="ECO:0000256" key="3">
    <source>
        <dbReference type="ARBA" id="ARBA00022490"/>
    </source>
</evidence>
<evidence type="ECO:0000256" key="6">
    <source>
        <dbReference type="PROSITE-ProRule" id="PRU01131"/>
    </source>
</evidence>
<keyword evidence="5" id="KW-0862">Zinc</keyword>
<keyword evidence="4" id="KW-0479">Metal-binding</keyword>
<sequence length="178" mass="19652">LDSLLTLCFSFLSTFSSLPSFPHFSIPSLTHFLSPTMPPPNWLPIKRTTSQKEILFDVGGAAVSELDNPTASSLFDHRLLSMLSPRNNRRHSDEFPWSSHHLRACCLCQRRLLAGRDIYMYKGESAFCSAECRQQQMNQDEAKEKCLTASKKGSTAIASAPTTVTKVSAINGETVAAV</sequence>
<accession>A0A9I9DS34</accession>
<comment type="similarity">
    <text evidence="2">Belongs to the FLZ family.</text>
</comment>
<evidence type="ECO:0000256" key="2">
    <source>
        <dbReference type="ARBA" id="ARBA00009374"/>
    </source>
</evidence>
<keyword evidence="3" id="KW-0963">Cytoplasm</keyword>
<organism evidence="8">
    <name type="scientific">Cucumis melo</name>
    <name type="common">Muskmelon</name>
    <dbReference type="NCBI Taxonomy" id="3656"/>
    <lineage>
        <taxon>Eukaryota</taxon>
        <taxon>Viridiplantae</taxon>
        <taxon>Streptophyta</taxon>
        <taxon>Embryophyta</taxon>
        <taxon>Tracheophyta</taxon>
        <taxon>Spermatophyta</taxon>
        <taxon>Magnoliopsida</taxon>
        <taxon>eudicotyledons</taxon>
        <taxon>Gunneridae</taxon>
        <taxon>Pentapetalae</taxon>
        <taxon>rosids</taxon>
        <taxon>fabids</taxon>
        <taxon>Cucurbitales</taxon>
        <taxon>Cucurbitaceae</taxon>
        <taxon>Benincaseae</taxon>
        <taxon>Cucumis</taxon>
    </lineage>
</organism>
<dbReference type="Pfam" id="PF04570">
    <property type="entry name" value="zf-FLZ"/>
    <property type="match status" value="1"/>
</dbReference>
<dbReference type="PROSITE" id="PS51795">
    <property type="entry name" value="ZF_FLZ"/>
    <property type="match status" value="1"/>
</dbReference>
<protein>
    <recommendedName>
        <fullName evidence="7">FLZ-type domain-containing protein</fullName>
    </recommendedName>
</protein>
<evidence type="ECO:0000256" key="5">
    <source>
        <dbReference type="ARBA" id="ARBA00022771"/>
    </source>
</evidence>
<evidence type="ECO:0000256" key="1">
    <source>
        <dbReference type="ARBA" id="ARBA00004496"/>
    </source>
</evidence>
<dbReference type="EnsemblPlants" id="MELO3C022791.2.1">
    <property type="protein sequence ID" value="MELO3C022791.2.1"/>
    <property type="gene ID" value="MELO3C022791.2"/>
</dbReference>